<feature type="compositionally biased region" description="Low complexity" evidence="1">
    <location>
        <begin position="89"/>
        <end position="105"/>
    </location>
</feature>
<evidence type="ECO:0000313" key="3">
    <source>
        <dbReference type="Proteomes" id="UP001301958"/>
    </source>
</evidence>
<dbReference type="EMBL" id="MU865287">
    <property type="protein sequence ID" value="KAK4232570.1"/>
    <property type="molecule type" value="Genomic_DNA"/>
</dbReference>
<comment type="caution">
    <text evidence="2">The sequence shown here is derived from an EMBL/GenBank/DDBJ whole genome shotgun (WGS) entry which is preliminary data.</text>
</comment>
<accession>A0AAN7BZR3</accession>
<organism evidence="2 3">
    <name type="scientific">Podospora fimiseda</name>
    <dbReference type="NCBI Taxonomy" id="252190"/>
    <lineage>
        <taxon>Eukaryota</taxon>
        <taxon>Fungi</taxon>
        <taxon>Dikarya</taxon>
        <taxon>Ascomycota</taxon>
        <taxon>Pezizomycotina</taxon>
        <taxon>Sordariomycetes</taxon>
        <taxon>Sordariomycetidae</taxon>
        <taxon>Sordariales</taxon>
        <taxon>Podosporaceae</taxon>
        <taxon>Podospora</taxon>
    </lineage>
</organism>
<dbReference type="Proteomes" id="UP001301958">
    <property type="component" value="Unassembled WGS sequence"/>
</dbReference>
<name>A0AAN7BZR3_9PEZI</name>
<gene>
    <name evidence="2" type="ORF">QBC38DRAFT_4586</name>
</gene>
<proteinExistence type="predicted"/>
<evidence type="ECO:0000313" key="2">
    <source>
        <dbReference type="EMBL" id="KAK4232570.1"/>
    </source>
</evidence>
<reference evidence="2" key="2">
    <citation type="submission" date="2023-05" db="EMBL/GenBank/DDBJ databases">
        <authorList>
            <consortium name="Lawrence Berkeley National Laboratory"/>
            <person name="Steindorff A."/>
            <person name="Hensen N."/>
            <person name="Bonometti L."/>
            <person name="Westerberg I."/>
            <person name="Brannstrom I.O."/>
            <person name="Guillou S."/>
            <person name="Cros-Aarteil S."/>
            <person name="Calhoun S."/>
            <person name="Haridas S."/>
            <person name="Kuo A."/>
            <person name="Mondo S."/>
            <person name="Pangilinan J."/>
            <person name="Riley R."/>
            <person name="Labutti K."/>
            <person name="Andreopoulos B."/>
            <person name="Lipzen A."/>
            <person name="Chen C."/>
            <person name="Yanf M."/>
            <person name="Daum C."/>
            <person name="Ng V."/>
            <person name="Clum A."/>
            <person name="Ohm R."/>
            <person name="Martin F."/>
            <person name="Silar P."/>
            <person name="Natvig D."/>
            <person name="Lalanne C."/>
            <person name="Gautier V."/>
            <person name="Ament-Velasquez S.L."/>
            <person name="Kruys A."/>
            <person name="Hutchinson M.I."/>
            <person name="Powell A.J."/>
            <person name="Barry K."/>
            <person name="Miller A.N."/>
            <person name="Grigoriev I.V."/>
            <person name="Debuchy R."/>
            <person name="Gladieux P."/>
            <person name="Thoren M.H."/>
            <person name="Johannesson H."/>
        </authorList>
    </citation>
    <scope>NUCLEOTIDE SEQUENCE</scope>
    <source>
        <strain evidence="2">CBS 990.96</strain>
    </source>
</reference>
<feature type="compositionally biased region" description="Polar residues" evidence="1">
    <location>
        <begin position="106"/>
        <end position="125"/>
    </location>
</feature>
<feature type="region of interest" description="Disordered" evidence="1">
    <location>
        <begin position="1"/>
        <end position="31"/>
    </location>
</feature>
<evidence type="ECO:0000256" key="1">
    <source>
        <dbReference type="SAM" id="MobiDB-lite"/>
    </source>
</evidence>
<sequence>MNNHPFNPNGGGFGYDFGQSPVPTSEYPSTRQNAGVNVYASHGQDNLIAGRPSFTPEYGGSDIAPQLLLSMPMGQTQHHTMTQSVQMNGLSYGSSSSWPNPSPSGQGQHSQNPGSRPGQSTTSIEIAGPSSTRAILPDLVLVNIKNPNHTEGNTEGNTIIARFSKSQEFAAMDIKMARALYLEVHPIPLAKQVPILTDIGLATPQHYTTFVCDIPDLGFTDLKINVQLLEWNRPLHFGTKFRKRLEREHPMSEGNEATHMQLTSPLLQPPVLGNASPSANGALSMQVAENSTYVRSPTVAQSPLLLRIPDQPIRYPSSPAALTPGGSSAGWAATSVFDINNTGTGPSPSTSFQDLTPGIPGEGHSVAEDYCPDNTEYPLSHASGPYSGDVYESYFSSQWSTI</sequence>
<reference evidence="2" key="1">
    <citation type="journal article" date="2023" name="Mol. Phylogenet. Evol.">
        <title>Genome-scale phylogeny and comparative genomics of the fungal order Sordariales.</title>
        <authorList>
            <person name="Hensen N."/>
            <person name="Bonometti L."/>
            <person name="Westerberg I."/>
            <person name="Brannstrom I.O."/>
            <person name="Guillou S."/>
            <person name="Cros-Aarteil S."/>
            <person name="Calhoun S."/>
            <person name="Haridas S."/>
            <person name="Kuo A."/>
            <person name="Mondo S."/>
            <person name="Pangilinan J."/>
            <person name="Riley R."/>
            <person name="LaButti K."/>
            <person name="Andreopoulos B."/>
            <person name="Lipzen A."/>
            <person name="Chen C."/>
            <person name="Yan M."/>
            <person name="Daum C."/>
            <person name="Ng V."/>
            <person name="Clum A."/>
            <person name="Steindorff A."/>
            <person name="Ohm R.A."/>
            <person name="Martin F."/>
            <person name="Silar P."/>
            <person name="Natvig D.O."/>
            <person name="Lalanne C."/>
            <person name="Gautier V."/>
            <person name="Ament-Velasquez S.L."/>
            <person name="Kruys A."/>
            <person name="Hutchinson M.I."/>
            <person name="Powell A.J."/>
            <person name="Barry K."/>
            <person name="Miller A.N."/>
            <person name="Grigoriev I.V."/>
            <person name="Debuchy R."/>
            <person name="Gladieux P."/>
            <person name="Hiltunen Thoren M."/>
            <person name="Johannesson H."/>
        </authorList>
    </citation>
    <scope>NUCLEOTIDE SEQUENCE</scope>
    <source>
        <strain evidence="2">CBS 990.96</strain>
    </source>
</reference>
<keyword evidence="3" id="KW-1185">Reference proteome</keyword>
<feature type="compositionally biased region" description="Polar residues" evidence="1">
    <location>
        <begin position="21"/>
        <end position="31"/>
    </location>
</feature>
<protein>
    <submittedName>
        <fullName evidence="2">Uncharacterized protein</fullName>
    </submittedName>
</protein>
<feature type="region of interest" description="Disordered" evidence="1">
    <location>
        <begin position="88"/>
        <end position="125"/>
    </location>
</feature>
<dbReference type="AlphaFoldDB" id="A0AAN7BZR3"/>